<comment type="subcellular location">
    <subcellularLocation>
        <location evidence="1">Cell inner membrane</location>
        <topology evidence="1">Multi-pass membrane protein</topology>
    </subcellularLocation>
</comment>
<dbReference type="InterPro" id="IPR003660">
    <property type="entry name" value="HAMP_dom"/>
</dbReference>
<dbReference type="Gene3D" id="1.10.287.950">
    <property type="entry name" value="Methyl-accepting chemotaxis protein"/>
    <property type="match status" value="1"/>
</dbReference>
<feature type="compositionally biased region" description="Basic and acidic residues" evidence="6">
    <location>
        <begin position="451"/>
        <end position="467"/>
    </location>
</feature>
<feature type="transmembrane region" description="Helical" evidence="7">
    <location>
        <begin position="378"/>
        <end position="398"/>
    </location>
</feature>
<keyword evidence="7" id="KW-1133">Transmembrane helix</keyword>
<dbReference type="SUPFAM" id="SSF58104">
    <property type="entry name" value="Methyl-accepting chemotaxis protein (MCP) signaling domain"/>
    <property type="match status" value="1"/>
</dbReference>
<keyword evidence="2" id="KW-0997">Cell inner membrane</keyword>
<evidence type="ECO:0000313" key="12">
    <source>
        <dbReference type="Proteomes" id="UP000321567"/>
    </source>
</evidence>
<dbReference type="PROSITE" id="PS50885">
    <property type="entry name" value="HAMP"/>
    <property type="match status" value="1"/>
</dbReference>
<organism evidence="11 12">
    <name type="scientific">Pararhodospirillum oryzae</name>
    <dbReference type="NCBI Taxonomy" id="478448"/>
    <lineage>
        <taxon>Bacteria</taxon>
        <taxon>Pseudomonadati</taxon>
        <taxon>Pseudomonadota</taxon>
        <taxon>Alphaproteobacteria</taxon>
        <taxon>Rhodospirillales</taxon>
        <taxon>Rhodospirillaceae</taxon>
        <taxon>Pararhodospirillum</taxon>
    </lineage>
</organism>
<evidence type="ECO:0000259" key="10">
    <source>
        <dbReference type="PROSITE" id="PS50885"/>
    </source>
</evidence>
<dbReference type="OrthoDB" id="9814362at2"/>
<evidence type="ECO:0000256" key="5">
    <source>
        <dbReference type="PROSITE-ProRule" id="PRU00284"/>
    </source>
</evidence>
<evidence type="ECO:0000259" key="9">
    <source>
        <dbReference type="PROSITE" id="PS50192"/>
    </source>
</evidence>
<evidence type="ECO:0000256" key="6">
    <source>
        <dbReference type="SAM" id="MobiDB-lite"/>
    </source>
</evidence>
<dbReference type="PANTHER" id="PTHR32089:SF112">
    <property type="entry name" value="LYSOZYME-LIKE PROTEIN-RELATED"/>
    <property type="match status" value="1"/>
</dbReference>
<dbReference type="EMBL" id="BJZO01000052">
    <property type="protein sequence ID" value="GEO81884.1"/>
    <property type="molecule type" value="Genomic_DNA"/>
</dbReference>
<evidence type="ECO:0000313" key="11">
    <source>
        <dbReference type="EMBL" id="GEO81884.1"/>
    </source>
</evidence>
<dbReference type="Gene3D" id="3.30.450.20">
    <property type="entry name" value="PAS domain"/>
    <property type="match status" value="1"/>
</dbReference>
<feature type="domain" description="HAMP" evidence="10">
    <location>
        <begin position="400"/>
        <end position="452"/>
    </location>
</feature>
<keyword evidence="7" id="KW-0812">Transmembrane</keyword>
<proteinExistence type="inferred from homology"/>
<dbReference type="Pfam" id="PF00672">
    <property type="entry name" value="HAMP"/>
    <property type="match status" value="1"/>
</dbReference>
<feature type="region of interest" description="Disordered" evidence="6">
    <location>
        <begin position="99"/>
        <end position="120"/>
    </location>
</feature>
<dbReference type="GO" id="GO:0005886">
    <property type="term" value="C:plasma membrane"/>
    <property type="evidence" value="ECO:0007669"/>
    <property type="project" value="UniProtKB-SubCell"/>
</dbReference>
<dbReference type="Pfam" id="PF00015">
    <property type="entry name" value="MCPsignal"/>
    <property type="match status" value="1"/>
</dbReference>
<evidence type="ECO:0000256" key="4">
    <source>
        <dbReference type="ARBA" id="ARBA00029447"/>
    </source>
</evidence>
<evidence type="ECO:0000256" key="7">
    <source>
        <dbReference type="SAM" id="Phobius"/>
    </source>
</evidence>
<comment type="caution">
    <text evidence="11">The sequence shown here is derived from an EMBL/GenBank/DDBJ whole genome shotgun (WGS) entry which is preliminary data.</text>
</comment>
<reference evidence="11 12" key="1">
    <citation type="submission" date="2019-07" db="EMBL/GenBank/DDBJ databases">
        <title>Whole genome shotgun sequence of Rhodospirillum oryzae NBRC 107573.</title>
        <authorList>
            <person name="Hosoyama A."/>
            <person name="Uohara A."/>
            <person name="Ohji S."/>
            <person name="Ichikawa N."/>
        </authorList>
    </citation>
    <scope>NUCLEOTIDE SEQUENCE [LARGE SCALE GENOMIC DNA]</scope>
    <source>
        <strain evidence="11 12">NBRC 107573</strain>
    </source>
</reference>
<sequence>MVFSVFSKLQSIQLKIALLAGLLLIATVLVMIGFGVYASHGTAQVVLTEVSRQADVMTKESLVNRARSEAYAIKAELEIGFDAARTMAEVFAVEANHASSHEGEAGHKGGAGHEDEGGDDRRHLYNDILRKILEHNPGLNGTYSAWAPNALDGADASFVGRTDLGSDDTGRFLPYWTRDVASGAIALQPLVEYDSTEHHPNGLVKGAWFLNPQKTGKENILGPLPYIVQGKPVFLATMSVPIQAGGRFLGVAGADYNLDFVQKLAERVDQSTLGGAGSVLILNDTGLVVANSGNPQSIGKPVRNLGPQWTESQDIVAQGKAEVRDDPAFPDIHVYAPIPLGRTENAWAVILTLPRDTVMAPARALENTLEQRATHDTLWQIAVGLLIAAGAIGVLVAVARGIATPVRACADFAEGIAKGDLNQSLALRQADEVGVLADSLRAMQGSLQRATAERAEDQARSEKERRETLNRLADGFEARVMDVVRAVSQSSGQLQTTARSMSTVAADSSLQAETVSSAASQATMNVETVAAAAEELSSSISEITRQVDESSRIASVASETAQRVNGMVESLAGAADRIGQVVQLIDDIASQTNLLALNATIEAARAGDAGKGFAVVAGEVKTLASQTGRATGEIGQQIGTVQEETRRTVDAIKGIATVIGQMRDIATAIAASVEAQGKATQEIASNVQEAARGTQQVSETIMGVTDSASATGRAAEDVLVSADALAGNSDKLQGELSRFLVEIRSA</sequence>
<dbReference type="InterPro" id="IPR004089">
    <property type="entry name" value="MCPsignal_dom"/>
</dbReference>
<name>A0A512H8V0_9PROT</name>
<comment type="similarity">
    <text evidence="4">Belongs to the methyl-accepting chemotaxis (MCP) protein family.</text>
</comment>
<dbReference type="RefSeq" id="WP_147163905.1">
    <property type="nucleotide sequence ID" value="NZ_BJZO01000052.1"/>
</dbReference>
<dbReference type="SMART" id="SM00283">
    <property type="entry name" value="MA"/>
    <property type="match status" value="1"/>
</dbReference>
<evidence type="ECO:0000256" key="2">
    <source>
        <dbReference type="ARBA" id="ARBA00022519"/>
    </source>
</evidence>
<evidence type="ECO:0000256" key="1">
    <source>
        <dbReference type="ARBA" id="ARBA00004429"/>
    </source>
</evidence>
<evidence type="ECO:0000259" key="8">
    <source>
        <dbReference type="PROSITE" id="PS50111"/>
    </source>
</evidence>
<dbReference type="Gene3D" id="6.10.340.10">
    <property type="match status" value="1"/>
</dbReference>
<feature type="domain" description="T-SNARE coiled-coil homology" evidence="9">
    <location>
        <begin position="642"/>
        <end position="704"/>
    </location>
</feature>
<dbReference type="PANTHER" id="PTHR32089">
    <property type="entry name" value="METHYL-ACCEPTING CHEMOTAXIS PROTEIN MCPB"/>
    <property type="match status" value="1"/>
</dbReference>
<dbReference type="CDD" id="cd12913">
    <property type="entry name" value="PDC1_MCP_like"/>
    <property type="match status" value="1"/>
</dbReference>
<keyword evidence="3 5" id="KW-0807">Transducer</keyword>
<dbReference type="Proteomes" id="UP000321567">
    <property type="component" value="Unassembled WGS sequence"/>
</dbReference>
<evidence type="ECO:0000256" key="3">
    <source>
        <dbReference type="ARBA" id="ARBA00023224"/>
    </source>
</evidence>
<dbReference type="GO" id="GO:0007165">
    <property type="term" value="P:signal transduction"/>
    <property type="evidence" value="ECO:0007669"/>
    <property type="project" value="UniProtKB-KW"/>
</dbReference>
<gene>
    <name evidence="11" type="ORF">ROR02_20150</name>
</gene>
<feature type="region of interest" description="Disordered" evidence="6">
    <location>
        <begin position="448"/>
        <end position="467"/>
    </location>
</feature>
<keyword evidence="2" id="KW-1003">Cell membrane</keyword>
<dbReference type="PROSITE" id="PS50192">
    <property type="entry name" value="T_SNARE"/>
    <property type="match status" value="1"/>
</dbReference>
<dbReference type="PROSITE" id="PS50111">
    <property type="entry name" value="CHEMOTAXIS_TRANSDUC_2"/>
    <property type="match status" value="1"/>
</dbReference>
<accession>A0A512H8V0</accession>
<protein>
    <submittedName>
        <fullName evidence="11">Chemotaxis protein</fullName>
    </submittedName>
</protein>
<keyword evidence="7" id="KW-0472">Membrane</keyword>
<keyword evidence="12" id="KW-1185">Reference proteome</keyword>
<dbReference type="CDD" id="cd06225">
    <property type="entry name" value="HAMP"/>
    <property type="match status" value="1"/>
</dbReference>
<dbReference type="SMART" id="SM00304">
    <property type="entry name" value="HAMP"/>
    <property type="match status" value="1"/>
</dbReference>
<dbReference type="InterPro" id="IPR000727">
    <property type="entry name" value="T_SNARE_dom"/>
</dbReference>
<dbReference type="AlphaFoldDB" id="A0A512H8V0"/>
<feature type="domain" description="Methyl-accepting transducer" evidence="8">
    <location>
        <begin position="483"/>
        <end position="712"/>
    </location>
</feature>
<feature type="transmembrane region" description="Helical" evidence="7">
    <location>
        <begin position="16"/>
        <end position="38"/>
    </location>
</feature>